<keyword evidence="15" id="KW-0732">Signal</keyword>
<dbReference type="Proteomes" id="UP001066276">
    <property type="component" value="Chromosome 2_2"/>
</dbReference>
<feature type="domain" description="Cadherin" evidence="16">
    <location>
        <begin position="239"/>
        <end position="350"/>
    </location>
</feature>
<dbReference type="PROSITE" id="PS50268">
    <property type="entry name" value="CADHERIN_2"/>
    <property type="match status" value="5"/>
</dbReference>
<keyword evidence="10 14" id="KW-1133">Transmembrane helix</keyword>
<dbReference type="PRINTS" id="PR01818">
    <property type="entry name" value="DESMOCADHERN"/>
</dbReference>
<evidence type="ECO:0000313" key="17">
    <source>
        <dbReference type="EMBL" id="KAJ1191445.1"/>
    </source>
</evidence>
<dbReference type="InterPro" id="IPR050971">
    <property type="entry name" value="Cadherin-domain_protein"/>
</dbReference>
<evidence type="ECO:0000256" key="13">
    <source>
        <dbReference type="PROSITE-ProRule" id="PRU00043"/>
    </source>
</evidence>
<dbReference type="PANTHER" id="PTHR24025:SF0">
    <property type="entry name" value="DESMOCOLLIN-2"/>
    <property type="match status" value="1"/>
</dbReference>
<comment type="caution">
    <text evidence="17">The sequence shown here is derived from an EMBL/GenBank/DDBJ whole genome shotgun (WGS) entry which is preliminary data.</text>
</comment>
<feature type="domain" description="Cadherin" evidence="16">
    <location>
        <begin position="131"/>
        <end position="238"/>
    </location>
</feature>
<evidence type="ECO:0000256" key="15">
    <source>
        <dbReference type="SAM" id="SignalP"/>
    </source>
</evidence>
<evidence type="ECO:0000256" key="2">
    <source>
        <dbReference type="ARBA" id="ARBA00004568"/>
    </source>
</evidence>
<evidence type="ECO:0000256" key="14">
    <source>
        <dbReference type="SAM" id="Phobius"/>
    </source>
</evidence>
<dbReference type="FunFam" id="2.60.40.60:FF:000068">
    <property type="entry name" value="Desmoglein 1"/>
    <property type="match status" value="1"/>
</dbReference>
<dbReference type="AlphaFoldDB" id="A0AAV7UT93"/>
<dbReference type="FunFam" id="2.60.40.60:FF:000019">
    <property type="entry name" value="Cadherin 2"/>
    <property type="match status" value="1"/>
</dbReference>
<sequence>MATCNSRASQLFCLLLLVLCSLSQACKKVKLKVPSTLDPGVLIAKVNVAECLPSDHLIVRSNDQDFIAGNDGSLYARQSISMSSGKRTLTLTLEDAITGVEKQLTVKLKHKNKDHKTRIAREAILRRTKRRWAPQPISMMENSLGPFPMVVQQIQSDTQQNYSILYSIAGPGVDQHPTGIFFIVPQTGEIKATRAVDREEFAEFKMIGYAKTPEGYSPESPLMFVIKIEDDNDNAPQFTEESFCASVYEHSKAGTIVGRVNATDRDEPGTIHTLIRYSIISQFPVQPRLFAINAETGIVTVTSQNTDRELNDEYVLLIKAQDMGGQPYSLSCTGTMTITIEDINDYAPTFIAASYQGEVNENEVDVVVLCIPIKDDDQVNTPNWRANFSIVQGNEDGKFQIVTNPETNEGCLRVIKPLNFEEKNRYQLQVGVTNEVHLISQSGSKTNVRNTVPVTVLVRDVEEGPEFMPAIWYARVKEGLPTGTLIYTCAAKDPETKTSDGISYKKLTDPSSWVTISSTCQITTAKILDRESSEVSKGSYNVTVLATDQSGKTGNGTLIITVDDVNDNMPNITKTEPHMCLTGKRSITIEAQDLDDVPNSAPLKFSLDDGGRPDVQSKWRITQRDGTSMTLEDIGNQPAGAYEVPINIVDQQGKGQTHIVPVYICDCPDGINCPGSFDRRASGDAFLGPLGILTLILPAILVGLLLCLLLTCLCGGAAAGDKHSNKGFPDDLAQQNLIVSNTEAPGEEVMDANFKVPIHITNANVSGQAPSGSGTFGHGVKTGGQQTTGLIMNGKQNMDIIRTVHQPMETLRSGHQSTGSVRGGHYLLDPGKYSYAEWQNFMHAHLGEKVYLCGQEEEHQRTDDYVLPYNYEGRGSAAGSVGCCSDIQGEEERIEFSKTLEPKFRTLADICTKK</sequence>
<dbReference type="FunFam" id="4.10.900.10:FF:000005">
    <property type="entry name" value="Desmocollin 2"/>
    <property type="match status" value="1"/>
</dbReference>
<keyword evidence="18" id="KW-1185">Reference proteome</keyword>
<dbReference type="InterPro" id="IPR027397">
    <property type="entry name" value="Catenin-bd_sf"/>
</dbReference>
<protein>
    <recommendedName>
        <fullName evidence="16">Cadherin domain-containing protein</fullName>
    </recommendedName>
</protein>
<dbReference type="InterPro" id="IPR020894">
    <property type="entry name" value="Cadherin_CS"/>
</dbReference>
<evidence type="ECO:0000256" key="4">
    <source>
        <dbReference type="ARBA" id="ARBA00022692"/>
    </source>
</evidence>
<dbReference type="PROSITE" id="PS51257">
    <property type="entry name" value="PROKAR_LIPOPROTEIN"/>
    <property type="match status" value="1"/>
</dbReference>
<dbReference type="InterPro" id="IPR002126">
    <property type="entry name" value="Cadherin-like_dom"/>
</dbReference>
<feature type="domain" description="Cadherin" evidence="16">
    <location>
        <begin position="588"/>
        <end position="677"/>
    </location>
</feature>
<feature type="signal peptide" evidence="15">
    <location>
        <begin position="1"/>
        <end position="25"/>
    </location>
</feature>
<evidence type="ECO:0000256" key="9">
    <source>
        <dbReference type="ARBA" id="ARBA00022949"/>
    </source>
</evidence>
<feature type="transmembrane region" description="Helical" evidence="14">
    <location>
        <begin position="686"/>
        <end position="719"/>
    </location>
</feature>
<keyword evidence="5" id="KW-0479">Metal-binding</keyword>
<dbReference type="GO" id="GO:0007156">
    <property type="term" value="P:homophilic cell adhesion via plasma membrane adhesion molecules"/>
    <property type="evidence" value="ECO:0007669"/>
    <property type="project" value="InterPro"/>
</dbReference>
<feature type="chain" id="PRO_5043720300" description="Cadherin domain-containing protein" evidence="15">
    <location>
        <begin position="26"/>
        <end position="914"/>
    </location>
</feature>
<dbReference type="Gene3D" id="2.60.40.60">
    <property type="entry name" value="Cadherins"/>
    <property type="match status" value="5"/>
</dbReference>
<evidence type="ECO:0000256" key="12">
    <source>
        <dbReference type="ARBA" id="ARBA00023180"/>
    </source>
</evidence>
<dbReference type="SUPFAM" id="SSF49313">
    <property type="entry name" value="Cadherin-like"/>
    <property type="match status" value="6"/>
</dbReference>
<keyword evidence="4 14" id="KW-0812">Transmembrane</keyword>
<evidence type="ECO:0000256" key="3">
    <source>
        <dbReference type="ARBA" id="ARBA00022475"/>
    </source>
</evidence>
<keyword evidence="11 14" id="KW-0472">Membrane</keyword>
<dbReference type="GO" id="GO:0005509">
    <property type="term" value="F:calcium ion binding"/>
    <property type="evidence" value="ECO:0007669"/>
    <property type="project" value="UniProtKB-UniRule"/>
</dbReference>
<evidence type="ECO:0000256" key="7">
    <source>
        <dbReference type="ARBA" id="ARBA00022837"/>
    </source>
</evidence>
<evidence type="ECO:0000256" key="11">
    <source>
        <dbReference type="ARBA" id="ARBA00023136"/>
    </source>
</evidence>
<accession>A0AAV7UT93</accession>
<dbReference type="InterPro" id="IPR014868">
    <property type="entry name" value="Cadherin_pro_dom"/>
</dbReference>
<dbReference type="Pfam" id="PF00028">
    <property type="entry name" value="Cadherin"/>
    <property type="match status" value="4"/>
</dbReference>
<evidence type="ECO:0000256" key="10">
    <source>
        <dbReference type="ARBA" id="ARBA00022989"/>
    </source>
</evidence>
<dbReference type="PROSITE" id="PS00232">
    <property type="entry name" value="CADHERIN_1"/>
    <property type="match status" value="1"/>
</dbReference>
<keyword evidence="7 13" id="KW-0106">Calcium</keyword>
<evidence type="ECO:0000259" key="16">
    <source>
        <dbReference type="PROSITE" id="PS50268"/>
    </source>
</evidence>
<keyword evidence="6" id="KW-0677">Repeat</keyword>
<name>A0AAV7UT93_PLEWA</name>
<keyword evidence="12" id="KW-0325">Glycoprotein</keyword>
<dbReference type="FunFam" id="2.60.40.60:FF:000027">
    <property type="entry name" value="Cadherin 2"/>
    <property type="match status" value="1"/>
</dbReference>
<keyword evidence="8" id="KW-0130">Cell adhesion</keyword>
<dbReference type="EMBL" id="JANPWB010000004">
    <property type="protein sequence ID" value="KAJ1191445.1"/>
    <property type="molecule type" value="Genomic_DNA"/>
</dbReference>
<reference evidence="17" key="1">
    <citation type="journal article" date="2022" name="bioRxiv">
        <title>Sequencing and chromosome-scale assembly of the giantPleurodeles waltlgenome.</title>
        <authorList>
            <person name="Brown T."/>
            <person name="Elewa A."/>
            <person name="Iarovenko S."/>
            <person name="Subramanian E."/>
            <person name="Araus A.J."/>
            <person name="Petzold A."/>
            <person name="Susuki M."/>
            <person name="Suzuki K.-i.T."/>
            <person name="Hayashi T."/>
            <person name="Toyoda A."/>
            <person name="Oliveira C."/>
            <person name="Osipova E."/>
            <person name="Leigh N.D."/>
            <person name="Simon A."/>
            <person name="Yun M.H."/>
        </authorList>
    </citation>
    <scope>NUCLEOTIDE SEQUENCE</scope>
    <source>
        <strain evidence="17">20211129_DDA</strain>
        <tissue evidence="17">Liver</tissue>
    </source>
</reference>
<evidence type="ECO:0000256" key="1">
    <source>
        <dbReference type="ARBA" id="ARBA00004251"/>
    </source>
</evidence>
<keyword evidence="3" id="KW-1003">Cell membrane</keyword>
<evidence type="ECO:0000256" key="6">
    <source>
        <dbReference type="ARBA" id="ARBA00022737"/>
    </source>
</evidence>
<gene>
    <name evidence="17" type="ORF">NDU88_000761</name>
</gene>
<organism evidence="17 18">
    <name type="scientific">Pleurodeles waltl</name>
    <name type="common">Iberian ribbed newt</name>
    <dbReference type="NCBI Taxonomy" id="8319"/>
    <lineage>
        <taxon>Eukaryota</taxon>
        <taxon>Metazoa</taxon>
        <taxon>Chordata</taxon>
        <taxon>Craniata</taxon>
        <taxon>Vertebrata</taxon>
        <taxon>Euteleostomi</taxon>
        <taxon>Amphibia</taxon>
        <taxon>Batrachia</taxon>
        <taxon>Caudata</taxon>
        <taxon>Salamandroidea</taxon>
        <taxon>Salamandridae</taxon>
        <taxon>Pleurodelinae</taxon>
        <taxon>Pleurodeles</taxon>
    </lineage>
</organism>
<dbReference type="FunFam" id="2.60.40.60:FF:000011">
    <property type="entry name" value="Cadherin 1"/>
    <property type="match status" value="1"/>
</dbReference>
<dbReference type="GO" id="GO:0005886">
    <property type="term" value="C:plasma membrane"/>
    <property type="evidence" value="ECO:0007669"/>
    <property type="project" value="UniProtKB-SubCell"/>
</dbReference>
<dbReference type="PANTHER" id="PTHR24025">
    <property type="entry name" value="DESMOGLEIN FAMILY MEMBER"/>
    <property type="match status" value="1"/>
</dbReference>
<dbReference type="GO" id="GO:0030057">
    <property type="term" value="C:desmosome"/>
    <property type="evidence" value="ECO:0007669"/>
    <property type="project" value="UniProtKB-SubCell"/>
</dbReference>
<dbReference type="InterPro" id="IPR009122">
    <property type="entry name" value="Desmosomal_cadherin"/>
</dbReference>
<feature type="domain" description="Cadherin" evidence="16">
    <location>
        <begin position="468"/>
        <end position="572"/>
    </location>
</feature>
<proteinExistence type="predicted"/>
<dbReference type="Gene3D" id="4.10.900.10">
    <property type="entry name" value="TCF3-CBD (Catenin binding domain)"/>
    <property type="match status" value="1"/>
</dbReference>
<evidence type="ECO:0000313" key="18">
    <source>
        <dbReference type="Proteomes" id="UP001066276"/>
    </source>
</evidence>
<dbReference type="SMART" id="SM01055">
    <property type="entry name" value="Cadherin_pro"/>
    <property type="match status" value="1"/>
</dbReference>
<evidence type="ECO:0000256" key="8">
    <source>
        <dbReference type="ARBA" id="ARBA00022889"/>
    </source>
</evidence>
<feature type="domain" description="Cadherin" evidence="16">
    <location>
        <begin position="351"/>
        <end position="467"/>
    </location>
</feature>
<dbReference type="InterPro" id="IPR015919">
    <property type="entry name" value="Cadherin-like_sf"/>
</dbReference>
<comment type="subcellular location">
    <subcellularLocation>
        <location evidence="2">Cell junction</location>
        <location evidence="2">Desmosome</location>
    </subcellularLocation>
    <subcellularLocation>
        <location evidence="1">Cell membrane</location>
        <topology evidence="1">Single-pass type I membrane protein</topology>
    </subcellularLocation>
</comment>
<dbReference type="PRINTS" id="PR00205">
    <property type="entry name" value="CADHERIN"/>
</dbReference>
<dbReference type="PRINTS" id="PR01820">
    <property type="entry name" value="DESMOCOLLIN"/>
</dbReference>
<dbReference type="CDD" id="cd11304">
    <property type="entry name" value="Cadherin_repeat"/>
    <property type="match status" value="4"/>
</dbReference>
<evidence type="ECO:0000256" key="5">
    <source>
        <dbReference type="ARBA" id="ARBA00022723"/>
    </source>
</evidence>
<dbReference type="SMART" id="SM00112">
    <property type="entry name" value="CA"/>
    <property type="match status" value="4"/>
</dbReference>
<keyword evidence="9" id="KW-0965">Cell junction</keyword>